<sequence>MFEPRNYQRQAEHKMYMGVICVCYCRGVKGTKGKDDLPTAQSVSNIHTGEEQLGGKNFSGTPSPARSETACAGEECDYDNASCASNSRKNSQCDSHKSSLQSISEAVPLTRSPSVVYEEVGADVQGLPTQDEVVKKTERITRKIQELLQSAQEGKFESFAPCSDKIYSAVIDMASLFPKSVQPTHASMENEYCDGDGNQRNSQTTGRPDFQE</sequence>
<proteinExistence type="predicted"/>
<dbReference type="GO" id="GO:0031267">
    <property type="term" value="F:small GTPase binding"/>
    <property type="evidence" value="ECO:0007669"/>
    <property type="project" value="TreeGrafter"/>
</dbReference>
<dbReference type="Pfam" id="PF12205">
    <property type="entry name" value="GIT1_C"/>
    <property type="match status" value="1"/>
</dbReference>
<dbReference type="GO" id="GO:0098793">
    <property type="term" value="C:presynapse"/>
    <property type="evidence" value="ECO:0007669"/>
    <property type="project" value="GOC"/>
</dbReference>
<dbReference type="Gene3D" id="1.20.120.330">
    <property type="entry name" value="Nucleotidyltransferases domain 2"/>
    <property type="match status" value="1"/>
</dbReference>
<protein>
    <recommendedName>
        <fullName evidence="2">ARF GTPase-activating protein GIT1 C-terminal domain-containing protein</fullName>
    </recommendedName>
</protein>
<dbReference type="InterPro" id="IPR022018">
    <property type="entry name" value="GIT1_C"/>
</dbReference>
<gene>
    <name evidence="3" type="ORF">OCBIM_22006440mg</name>
</gene>
<dbReference type="PANTHER" id="PTHR46097:SF3">
    <property type="entry name" value="ARF GTPASE-ACTIVATING PROTEIN GIT"/>
    <property type="match status" value="1"/>
</dbReference>
<feature type="region of interest" description="Disordered" evidence="1">
    <location>
        <begin position="46"/>
        <end position="66"/>
    </location>
</feature>
<feature type="domain" description="ARF GTPase-activating protein GIT1 C-terminal" evidence="2">
    <location>
        <begin position="131"/>
        <end position="184"/>
    </location>
</feature>
<dbReference type="GO" id="GO:0032012">
    <property type="term" value="P:regulation of ARF protein signal transduction"/>
    <property type="evidence" value="ECO:0007669"/>
    <property type="project" value="InterPro"/>
</dbReference>
<dbReference type="GO" id="GO:0036465">
    <property type="term" value="P:synaptic vesicle recycling"/>
    <property type="evidence" value="ECO:0007669"/>
    <property type="project" value="TreeGrafter"/>
</dbReference>
<accession>A0A0L8HTG4</accession>
<evidence type="ECO:0000313" key="3">
    <source>
        <dbReference type="EMBL" id="KOF92492.1"/>
    </source>
</evidence>
<organism evidence="3">
    <name type="scientific">Octopus bimaculoides</name>
    <name type="common">California two-spotted octopus</name>
    <dbReference type="NCBI Taxonomy" id="37653"/>
    <lineage>
        <taxon>Eukaryota</taxon>
        <taxon>Metazoa</taxon>
        <taxon>Spiralia</taxon>
        <taxon>Lophotrochozoa</taxon>
        <taxon>Mollusca</taxon>
        <taxon>Cephalopoda</taxon>
        <taxon>Coleoidea</taxon>
        <taxon>Octopodiformes</taxon>
        <taxon>Octopoda</taxon>
        <taxon>Incirrata</taxon>
        <taxon>Octopodidae</taxon>
        <taxon>Octopus</taxon>
    </lineage>
</organism>
<dbReference type="OrthoDB" id="5588096at2759"/>
<dbReference type="GO" id="GO:0007420">
    <property type="term" value="P:brain development"/>
    <property type="evidence" value="ECO:0007669"/>
    <property type="project" value="InterPro"/>
</dbReference>
<dbReference type="STRING" id="37653.A0A0L8HTG4"/>
<evidence type="ECO:0000259" key="2">
    <source>
        <dbReference type="Pfam" id="PF12205"/>
    </source>
</evidence>
<dbReference type="AlphaFoldDB" id="A0A0L8HTG4"/>
<evidence type="ECO:0000256" key="1">
    <source>
        <dbReference type="SAM" id="MobiDB-lite"/>
    </source>
</evidence>
<dbReference type="PANTHER" id="PTHR46097">
    <property type="entry name" value="G PROTEIN-COUPLED RECEPTOR KINASE INTERACTING ARFGAP"/>
    <property type="match status" value="1"/>
</dbReference>
<dbReference type="InterPro" id="IPR047161">
    <property type="entry name" value="GIT-like"/>
</dbReference>
<dbReference type="EMBL" id="KQ417319">
    <property type="protein sequence ID" value="KOF92492.1"/>
    <property type="molecule type" value="Genomic_DNA"/>
</dbReference>
<dbReference type="GO" id="GO:0005096">
    <property type="term" value="F:GTPase activator activity"/>
    <property type="evidence" value="ECO:0007669"/>
    <property type="project" value="InterPro"/>
</dbReference>
<reference evidence="3" key="1">
    <citation type="submission" date="2015-07" db="EMBL/GenBank/DDBJ databases">
        <title>MeaNS - Measles Nucleotide Surveillance Program.</title>
        <authorList>
            <person name="Tran T."/>
            <person name="Druce J."/>
        </authorList>
    </citation>
    <scope>NUCLEOTIDE SEQUENCE</scope>
    <source>
        <strain evidence="3">UCB-OBI-ISO-001</strain>
        <tissue evidence="3">Gonad</tissue>
    </source>
</reference>
<dbReference type="GO" id="GO:0008277">
    <property type="term" value="P:regulation of G protein-coupled receptor signaling pathway"/>
    <property type="evidence" value="ECO:0007669"/>
    <property type="project" value="TreeGrafter"/>
</dbReference>
<feature type="region of interest" description="Disordered" evidence="1">
    <location>
        <begin position="187"/>
        <end position="212"/>
    </location>
</feature>
<name>A0A0L8HTG4_OCTBM</name>